<dbReference type="RefSeq" id="WP_183695182.1">
    <property type="nucleotide sequence ID" value="NZ_JACICA010000003.1"/>
</dbReference>
<comment type="caution">
    <text evidence="2">The sequence shown here is derived from an EMBL/GenBank/DDBJ whole genome shotgun (WGS) entry which is preliminary data.</text>
</comment>
<evidence type="ECO:0000313" key="3">
    <source>
        <dbReference type="Proteomes" id="UP000541425"/>
    </source>
</evidence>
<sequence>MKTIISNLAIALFFITSMSFSASAQTTKEKPLDMKQQISACLSQMQAPTPENLLNCIAQMEQIEVQFPDSVQPKYQAARLCLIFAVMNPQNDQADGLTKAANQRISQLRRMKAAAPSDVYTLQGFYLTALIVKDPMKEGPVYYRDALDCFDKALQLDPNNAFARQLKARFVEEANRITGTK</sequence>
<organism evidence="2 3">
    <name type="scientific">Alloprevotella rava</name>
    <dbReference type="NCBI Taxonomy" id="671218"/>
    <lineage>
        <taxon>Bacteria</taxon>
        <taxon>Pseudomonadati</taxon>
        <taxon>Bacteroidota</taxon>
        <taxon>Bacteroidia</taxon>
        <taxon>Bacteroidales</taxon>
        <taxon>Prevotellaceae</taxon>
        <taxon>Alloprevotella</taxon>
    </lineage>
</organism>
<reference evidence="2 3" key="1">
    <citation type="submission" date="2020-08" db="EMBL/GenBank/DDBJ databases">
        <title>Genomic Encyclopedia of Type Strains, Phase IV (KMG-IV): sequencing the most valuable type-strain genomes for metagenomic binning, comparative biology and taxonomic classification.</title>
        <authorList>
            <person name="Goeker M."/>
        </authorList>
    </citation>
    <scope>NUCLEOTIDE SEQUENCE [LARGE SCALE GENOMIC DNA]</scope>
    <source>
        <strain evidence="2 3">DSM 22548</strain>
    </source>
</reference>
<dbReference type="Gene3D" id="1.25.40.10">
    <property type="entry name" value="Tetratricopeptide repeat domain"/>
    <property type="match status" value="1"/>
</dbReference>
<dbReference type="Proteomes" id="UP000541425">
    <property type="component" value="Unassembled WGS sequence"/>
</dbReference>
<dbReference type="SUPFAM" id="SSF48452">
    <property type="entry name" value="TPR-like"/>
    <property type="match status" value="1"/>
</dbReference>
<proteinExistence type="predicted"/>
<evidence type="ECO:0000256" key="1">
    <source>
        <dbReference type="SAM" id="SignalP"/>
    </source>
</evidence>
<feature type="chain" id="PRO_5031430374" evidence="1">
    <location>
        <begin position="25"/>
        <end position="181"/>
    </location>
</feature>
<dbReference type="InterPro" id="IPR011990">
    <property type="entry name" value="TPR-like_helical_dom_sf"/>
</dbReference>
<feature type="signal peptide" evidence="1">
    <location>
        <begin position="1"/>
        <end position="24"/>
    </location>
</feature>
<evidence type="ECO:0000313" key="2">
    <source>
        <dbReference type="EMBL" id="MBB3702318.1"/>
    </source>
</evidence>
<protein>
    <submittedName>
        <fullName evidence="2">Tetratricopeptide (TPR) repeat protein</fullName>
    </submittedName>
</protein>
<dbReference type="AlphaFoldDB" id="A0A7W5UDZ8"/>
<accession>A0A7W5UDZ8</accession>
<gene>
    <name evidence="2" type="ORF">FHS60_000776</name>
</gene>
<name>A0A7W5UDZ8_9BACT</name>
<dbReference type="EMBL" id="JACICA010000003">
    <property type="protein sequence ID" value="MBB3702318.1"/>
    <property type="molecule type" value="Genomic_DNA"/>
</dbReference>
<keyword evidence="1" id="KW-0732">Signal</keyword>